<dbReference type="RefSeq" id="WP_194107469.1">
    <property type="nucleotide sequence ID" value="NZ_JADFFM010000002.1"/>
</dbReference>
<evidence type="ECO:0000313" key="2">
    <source>
        <dbReference type="EMBL" id="MBE9668037.1"/>
    </source>
</evidence>
<accession>A0ABR9XKU5</accession>
<comment type="caution">
    <text evidence="2">The sequence shown here is derived from an EMBL/GenBank/DDBJ whole genome shotgun (WGS) entry which is preliminary data.</text>
</comment>
<protein>
    <recommendedName>
        <fullName evidence="4">Lipoprotein</fullName>
    </recommendedName>
</protein>
<name>A0ABR9XKU5_9SPHI</name>
<evidence type="ECO:0000313" key="3">
    <source>
        <dbReference type="Proteomes" id="UP000632774"/>
    </source>
</evidence>
<gene>
    <name evidence="2" type="ORF">IRJ18_16830</name>
</gene>
<sequence>MLTRLKFIGLAGLLIVGLACKKNDTSTALTGKIIIARCGTIVIQIDGAAGNGGGTAWTNAGATYTNAATIGNYCYLSGLGIKAGDNVSFKVVKENPQPNASCITEYCLASGPSARIYVTDVVKTGP</sequence>
<evidence type="ECO:0000256" key="1">
    <source>
        <dbReference type="SAM" id="SignalP"/>
    </source>
</evidence>
<proteinExistence type="predicted"/>
<feature type="signal peptide" evidence="1">
    <location>
        <begin position="1"/>
        <end position="21"/>
    </location>
</feature>
<evidence type="ECO:0008006" key="4">
    <source>
        <dbReference type="Google" id="ProtNLM"/>
    </source>
</evidence>
<feature type="chain" id="PRO_5047367044" description="Lipoprotein" evidence="1">
    <location>
        <begin position="22"/>
        <end position="126"/>
    </location>
</feature>
<keyword evidence="1" id="KW-0732">Signal</keyword>
<dbReference type="EMBL" id="JADFFM010000002">
    <property type="protein sequence ID" value="MBE9668037.1"/>
    <property type="molecule type" value="Genomic_DNA"/>
</dbReference>
<organism evidence="2 3">
    <name type="scientific">Mucilaginibacter boryungensis</name>
    <dbReference type="NCBI Taxonomy" id="768480"/>
    <lineage>
        <taxon>Bacteria</taxon>
        <taxon>Pseudomonadati</taxon>
        <taxon>Bacteroidota</taxon>
        <taxon>Sphingobacteriia</taxon>
        <taxon>Sphingobacteriales</taxon>
        <taxon>Sphingobacteriaceae</taxon>
        <taxon>Mucilaginibacter</taxon>
    </lineage>
</organism>
<keyword evidence="3" id="KW-1185">Reference proteome</keyword>
<dbReference type="PROSITE" id="PS51257">
    <property type="entry name" value="PROKAR_LIPOPROTEIN"/>
    <property type="match status" value="1"/>
</dbReference>
<reference evidence="2 3" key="1">
    <citation type="submission" date="2020-10" db="EMBL/GenBank/DDBJ databases">
        <title>Mucilaginibacter mali sp. nov., isolated from rhizosphere soil of apple orchard.</title>
        <authorList>
            <person name="Lee J.-S."/>
            <person name="Kim H.S."/>
            <person name="Kim J.-S."/>
        </authorList>
    </citation>
    <scope>NUCLEOTIDE SEQUENCE [LARGE SCALE GENOMIC DNA]</scope>
    <source>
        <strain evidence="2 3">KCTC 23157</strain>
    </source>
</reference>
<dbReference type="Proteomes" id="UP000632774">
    <property type="component" value="Unassembled WGS sequence"/>
</dbReference>